<dbReference type="EMBL" id="JAQQDW010000109">
    <property type="protein sequence ID" value="MFM0108263.1"/>
    <property type="molecule type" value="Genomic_DNA"/>
</dbReference>
<sequence>MVLIKCLLLASWLVDFFYFFPNDNTAAVPATERNCKRKLDIKLVGVELLDPGS</sequence>
<keyword evidence="2" id="KW-1185">Reference proteome</keyword>
<dbReference type="Proteomes" id="UP001629235">
    <property type="component" value="Unassembled WGS sequence"/>
</dbReference>
<evidence type="ECO:0000313" key="2">
    <source>
        <dbReference type="Proteomes" id="UP001629235"/>
    </source>
</evidence>
<protein>
    <submittedName>
        <fullName evidence="1">Uncharacterized protein</fullName>
    </submittedName>
</protein>
<organism evidence="1 2">
    <name type="scientific">Paraburkholderia rhynchosiae</name>
    <dbReference type="NCBI Taxonomy" id="487049"/>
    <lineage>
        <taxon>Bacteria</taxon>
        <taxon>Pseudomonadati</taxon>
        <taxon>Pseudomonadota</taxon>
        <taxon>Betaproteobacteria</taxon>
        <taxon>Burkholderiales</taxon>
        <taxon>Burkholderiaceae</taxon>
        <taxon>Paraburkholderia</taxon>
    </lineage>
</organism>
<name>A0ACC7NML0_9BURK</name>
<reference evidence="1 2" key="1">
    <citation type="journal article" date="2024" name="Chem. Sci.">
        <title>Discovery of megapolipeptins by genome mining of a Burkholderiales bacteria collection.</title>
        <authorList>
            <person name="Paulo B.S."/>
            <person name="Recchia M.J.J."/>
            <person name="Lee S."/>
            <person name="Fergusson C.H."/>
            <person name="Romanowski S.B."/>
            <person name="Hernandez A."/>
            <person name="Krull N."/>
            <person name="Liu D.Y."/>
            <person name="Cavanagh H."/>
            <person name="Bos A."/>
            <person name="Gray C.A."/>
            <person name="Murphy B.T."/>
            <person name="Linington R.G."/>
            <person name="Eustaquio A.S."/>
        </authorList>
    </citation>
    <scope>NUCLEOTIDE SEQUENCE [LARGE SCALE GENOMIC DNA]</scope>
    <source>
        <strain evidence="1 2">RL18-126-BIB-B</strain>
    </source>
</reference>
<proteinExistence type="predicted"/>
<comment type="caution">
    <text evidence="1">The sequence shown here is derived from an EMBL/GenBank/DDBJ whole genome shotgun (WGS) entry which is preliminary data.</text>
</comment>
<gene>
    <name evidence="1" type="ORF">PQR01_33725</name>
</gene>
<accession>A0ACC7NML0</accession>
<evidence type="ECO:0000313" key="1">
    <source>
        <dbReference type="EMBL" id="MFM0108263.1"/>
    </source>
</evidence>